<dbReference type="Proteomes" id="UP000599688">
    <property type="component" value="Unassembled WGS sequence"/>
</dbReference>
<evidence type="ECO:0000313" key="3">
    <source>
        <dbReference type="Proteomes" id="UP000599688"/>
    </source>
</evidence>
<accession>A0A916ZS57</accession>
<feature type="transmembrane region" description="Helical" evidence="1">
    <location>
        <begin position="67"/>
        <end position="86"/>
    </location>
</feature>
<keyword evidence="1" id="KW-0472">Membrane</keyword>
<organism evidence="2 3">
    <name type="scientific">Psychroflexus salis</name>
    <dbReference type="NCBI Taxonomy" id="1526574"/>
    <lineage>
        <taxon>Bacteria</taxon>
        <taxon>Pseudomonadati</taxon>
        <taxon>Bacteroidota</taxon>
        <taxon>Flavobacteriia</taxon>
        <taxon>Flavobacteriales</taxon>
        <taxon>Flavobacteriaceae</taxon>
        <taxon>Psychroflexus</taxon>
    </lineage>
</organism>
<keyword evidence="1" id="KW-1133">Transmembrane helix</keyword>
<sequence length="291" mass="33519">MFFILQRMRSLRLTRQQTHIQKSSKVKSLVFVSKIALFLLLTVITQIGGIIYLITLAVTTKLKTKAFLFRSLIFLSLYVVATYVLVPKLASLFGRVKIKSTAFVQPHSSFYSWSNRNYVTKELHQVLQNMGKDLSENNPGIQLVYLDANFPFLDGFPLLPHRYHNDGKKIDISFIYQENNQLTNAKPSFSGYGIFESPLKGEVNQINECLNTGYSQYDFTKFITLGTVNPKLKFDEIINRNFLNDFLAEDFVQTIFIEPHLKTRLGLNNEKLIYHGCGTVRHDDHIHVEVK</sequence>
<dbReference type="AlphaFoldDB" id="A0A916ZS57"/>
<reference evidence="2 3" key="1">
    <citation type="journal article" date="2014" name="Int. J. Syst. Evol. Microbiol.">
        <title>Complete genome sequence of Corynebacterium casei LMG S-19264T (=DSM 44701T), isolated from a smear-ripened cheese.</title>
        <authorList>
            <consortium name="US DOE Joint Genome Institute (JGI-PGF)"/>
            <person name="Walter F."/>
            <person name="Albersmeier A."/>
            <person name="Kalinowski J."/>
            <person name="Ruckert C."/>
        </authorList>
    </citation>
    <scope>NUCLEOTIDE SEQUENCE [LARGE SCALE GENOMIC DNA]</scope>
    <source>
        <strain evidence="2 3">CGMCC 1.12925</strain>
    </source>
</reference>
<protein>
    <submittedName>
        <fullName evidence="2">Uncharacterized protein</fullName>
    </submittedName>
</protein>
<proteinExistence type="predicted"/>
<gene>
    <name evidence="2" type="ORF">GCM10010831_09280</name>
</gene>
<feature type="transmembrane region" description="Helical" evidence="1">
    <location>
        <begin position="29"/>
        <end position="55"/>
    </location>
</feature>
<dbReference type="EMBL" id="BMGL01000005">
    <property type="protein sequence ID" value="GGE09897.1"/>
    <property type="molecule type" value="Genomic_DNA"/>
</dbReference>
<dbReference type="InterPro" id="IPR009045">
    <property type="entry name" value="Zn_M74/Hedgehog-like"/>
</dbReference>
<keyword evidence="1" id="KW-0812">Transmembrane</keyword>
<dbReference type="SUPFAM" id="SSF55166">
    <property type="entry name" value="Hedgehog/DD-peptidase"/>
    <property type="match status" value="1"/>
</dbReference>
<evidence type="ECO:0000313" key="2">
    <source>
        <dbReference type="EMBL" id="GGE09897.1"/>
    </source>
</evidence>
<comment type="caution">
    <text evidence="2">The sequence shown here is derived from an EMBL/GenBank/DDBJ whole genome shotgun (WGS) entry which is preliminary data.</text>
</comment>
<evidence type="ECO:0000256" key="1">
    <source>
        <dbReference type="SAM" id="Phobius"/>
    </source>
</evidence>
<keyword evidence="3" id="KW-1185">Reference proteome</keyword>
<dbReference type="Gene3D" id="3.30.1380.10">
    <property type="match status" value="1"/>
</dbReference>
<name>A0A916ZS57_9FLAO</name>